<keyword evidence="3" id="KW-1185">Reference proteome</keyword>
<dbReference type="AlphaFoldDB" id="M2PDZ6"/>
<dbReference type="EMBL" id="KB445804">
    <property type="protein sequence ID" value="EMD34069.1"/>
    <property type="molecule type" value="Genomic_DNA"/>
</dbReference>
<evidence type="ECO:0000313" key="2">
    <source>
        <dbReference type="EMBL" id="EMD34069.1"/>
    </source>
</evidence>
<reference evidence="2 3" key="1">
    <citation type="journal article" date="2012" name="Proc. Natl. Acad. Sci. U.S.A.">
        <title>Comparative genomics of Ceriporiopsis subvermispora and Phanerochaete chrysosporium provide insight into selective ligninolysis.</title>
        <authorList>
            <person name="Fernandez-Fueyo E."/>
            <person name="Ruiz-Duenas F.J."/>
            <person name="Ferreira P."/>
            <person name="Floudas D."/>
            <person name="Hibbett D.S."/>
            <person name="Canessa P."/>
            <person name="Larrondo L.F."/>
            <person name="James T.Y."/>
            <person name="Seelenfreund D."/>
            <person name="Lobos S."/>
            <person name="Polanco R."/>
            <person name="Tello M."/>
            <person name="Honda Y."/>
            <person name="Watanabe T."/>
            <person name="Watanabe T."/>
            <person name="Ryu J.S."/>
            <person name="Kubicek C.P."/>
            <person name="Schmoll M."/>
            <person name="Gaskell J."/>
            <person name="Hammel K.E."/>
            <person name="St John F.J."/>
            <person name="Vanden Wymelenberg A."/>
            <person name="Sabat G."/>
            <person name="Splinter BonDurant S."/>
            <person name="Syed K."/>
            <person name="Yadav J.S."/>
            <person name="Doddapaneni H."/>
            <person name="Subramanian V."/>
            <person name="Lavin J.L."/>
            <person name="Oguiza J.A."/>
            <person name="Perez G."/>
            <person name="Pisabarro A.G."/>
            <person name="Ramirez L."/>
            <person name="Santoyo F."/>
            <person name="Master E."/>
            <person name="Coutinho P.M."/>
            <person name="Henrissat B."/>
            <person name="Lombard V."/>
            <person name="Magnuson J.K."/>
            <person name="Kuees U."/>
            <person name="Hori C."/>
            <person name="Igarashi K."/>
            <person name="Samejima M."/>
            <person name="Held B.W."/>
            <person name="Barry K.W."/>
            <person name="LaButti K.M."/>
            <person name="Lapidus A."/>
            <person name="Lindquist E.A."/>
            <person name="Lucas S.M."/>
            <person name="Riley R."/>
            <person name="Salamov A.A."/>
            <person name="Hoffmeister D."/>
            <person name="Schwenk D."/>
            <person name="Hadar Y."/>
            <person name="Yarden O."/>
            <person name="de Vries R.P."/>
            <person name="Wiebenga A."/>
            <person name="Stenlid J."/>
            <person name="Eastwood D."/>
            <person name="Grigoriev I.V."/>
            <person name="Berka R.M."/>
            <person name="Blanchette R.A."/>
            <person name="Kersten P."/>
            <person name="Martinez A.T."/>
            <person name="Vicuna R."/>
            <person name="Cullen D."/>
        </authorList>
    </citation>
    <scope>NUCLEOTIDE SEQUENCE [LARGE SCALE GENOMIC DNA]</scope>
    <source>
        <strain evidence="2 3">B</strain>
    </source>
</reference>
<proteinExistence type="predicted"/>
<evidence type="ECO:0000259" key="1">
    <source>
        <dbReference type="Pfam" id="PF20236"/>
    </source>
</evidence>
<accession>M2PDZ6</accession>
<dbReference type="Pfam" id="PF20236">
    <property type="entry name" value="DUF6593"/>
    <property type="match status" value="1"/>
</dbReference>
<dbReference type="HOGENOM" id="CLU_084280_0_0_1"/>
<name>M2PDZ6_CERS8</name>
<dbReference type="OrthoDB" id="3256331at2759"/>
<dbReference type="Proteomes" id="UP000016930">
    <property type="component" value="Unassembled WGS sequence"/>
</dbReference>
<sequence length="253" mass="28681">MDSPSAVLSLTPFNPTGTTITDAAGRVVYSVTTENGEGGFITHIKDSYGETLATNHWRRTLSDKVSLREQPPISVNDWLQNSMIPFVDDVSFKDSNGKRYKWKGFSTASSAVLLSAEDNYKQSLARFCPPSKDYTTDPPTPLPAQLVLDSRALEIQDTVVLSFLLLEKTRRLREMRKSRAAQSTNIRNQVRFESWDSGFGNYQQNEELDVSFLGTTWQVPWTSMLCLSVKAHWICTIIPLFCPNRRSWPVWPH</sequence>
<evidence type="ECO:0000313" key="3">
    <source>
        <dbReference type="Proteomes" id="UP000016930"/>
    </source>
</evidence>
<gene>
    <name evidence="2" type="ORF">CERSUDRAFT_86827</name>
</gene>
<dbReference type="InterPro" id="IPR046528">
    <property type="entry name" value="DUF6593"/>
</dbReference>
<organism evidence="2 3">
    <name type="scientific">Ceriporiopsis subvermispora (strain B)</name>
    <name type="common">White-rot fungus</name>
    <name type="synonym">Gelatoporia subvermispora</name>
    <dbReference type="NCBI Taxonomy" id="914234"/>
    <lineage>
        <taxon>Eukaryota</taxon>
        <taxon>Fungi</taxon>
        <taxon>Dikarya</taxon>
        <taxon>Basidiomycota</taxon>
        <taxon>Agaricomycotina</taxon>
        <taxon>Agaricomycetes</taxon>
        <taxon>Polyporales</taxon>
        <taxon>Gelatoporiaceae</taxon>
        <taxon>Gelatoporia</taxon>
    </lineage>
</organism>
<protein>
    <recommendedName>
        <fullName evidence="1">DUF6593 domain-containing protein</fullName>
    </recommendedName>
</protein>
<feature type="domain" description="DUF6593" evidence="1">
    <location>
        <begin position="14"/>
        <end position="171"/>
    </location>
</feature>